<dbReference type="RefSeq" id="WP_349243450.1">
    <property type="nucleotide sequence ID" value="NZ_JASCXX010000003.1"/>
</dbReference>
<keyword evidence="4" id="KW-1185">Reference proteome</keyword>
<dbReference type="GO" id="GO:0006313">
    <property type="term" value="P:DNA transposition"/>
    <property type="evidence" value="ECO:0007669"/>
    <property type="project" value="InterPro"/>
</dbReference>
<evidence type="ECO:0000313" key="3">
    <source>
        <dbReference type="EMBL" id="MDI6448040.1"/>
    </source>
</evidence>
<proteinExistence type="predicted"/>
<dbReference type="Proteomes" id="UP001431776">
    <property type="component" value="Unassembled WGS sequence"/>
</dbReference>
<dbReference type="Pfam" id="PF02371">
    <property type="entry name" value="Transposase_20"/>
    <property type="match status" value="1"/>
</dbReference>
<reference evidence="3" key="1">
    <citation type="submission" date="2023-05" db="EMBL/GenBank/DDBJ databases">
        <title>Anaerotaeda fermentans gen. nov., sp. nov., a novel anaerobic planctomycete of the new family within the order Sedimentisphaerales isolated from Taman Peninsula, Russia.</title>
        <authorList>
            <person name="Khomyakova M.A."/>
            <person name="Merkel A.Y."/>
            <person name="Slobodkin A.I."/>
        </authorList>
    </citation>
    <scope>NUCLEOTIDE SEQUENCE</scope>
    <source>
        <strain evidence="3">M17dextr</strain>
    </source>
</reference>
<dbReference type="Pfam" id="PF01548">
    <property type="entry name" value="DEDD_Tnp_IS110"/>
    <property type="match status" value="1"/>
</dbReference>
<organism evidence="3 4">
    <name type="scientific">Anaerobaca lacustris</name>
    <dbReference type="NCBI Taxonomy" id="3044600"/>
    <lineage>
        <taxon>Bacteria</taxon>
        <taxon>Pseudomonadati</taxon>
        <taxon>Planctomycetota</taxon>
        <taxon>Phycisphaerae</taxon>
        <taxon>Sedimentisphaerales</taxon>
        <taxon>Anaerobacaceae</taxon>
        <taxon>Anaerobaca</taxon>
    </lineage>
</organism>
<sequence>MWHVGLDVHYRTSTYCILDEDGHEVACETIRGHWPKLLERLAQIAGPWSICFEATCGYGYLYRELSKMGARVIVAHPGQLRLIFRAKRKNDRIDARKLAKLLYLDEVPAAYVPNQAVQNWRELIEYRRRMVDRQTTCKNALRSLLRSQGILASKGLWAKTGLAWLNSLEMPTPAASLKRDLLLDELGQAKHRVKRVTKELDRIGERHPGTLLVRTIPGVGIRTAEAVVAYIDNARRFVHSSQVGAYFGLIPCQDASAGANRLGHITKQGPGTARKYLVEAAWQGVYRSPTIRAYFERLLHGRKERRKIALVATAHYLVRCMHAMLLSGQPWREAA</sequence>
<dbReference type="AlphaFoldDB" id="A0AAW6TTW0"/>
<dbReference type="NCBIfam" id="NF033542">
    <property type="entry name" value="transpos_IS110"/>
    <property type="match status" value="1"/>
</dbReference>
<protein>
    <submittedName>
        <fullName evidence="3">IS110 family transposase</fullName>
    </submittedName>
</protein>
<dbReference type="GO" id="GO:0004803">
    <property type="term" value="F:transposase activity"/>
    <property type="evidence" value="ECO:0007669"/>
    <property type="project" value="InterPro"/>
</dbReference>
<dbReference type="PANTHER" id="PTHR33055">
    <property type="entry name" value="TRANSPOSASE FOR INSERTION SEQUENCE ELEMENT IS1111A"/>
    <property type="match status" value="1"/>
</dbReference>
<comment type="caution">
    <text evidence="3">The sequence shown here is derived from an EMBL/GenBank/DDBJ whole genome shotgun (WGS) entry which is preliminary data.</text>
</comment>
<dbReference type="EMBL" id="JASCXX010000003">
    <property type="protein sequence ID" value="MDI6448040.1"/>
    <property type="molecule type" value="Genomic_DNA"/>
</dbReference>
<dbReference type="InterPro" id="IPR003346">
    <property type="entry name" value="Transposase_20"/>
</dbReference>
<evidence type="ECO:0000259" key="1">
    <source>
        <dbReference type="Pfam" id="PF01548"/>
    </source>
</evidence>
<gene>
    <name evidence="3" type="ORF">QJ522_03195</name>
</gene>
<name>A0AAW6TTW0_9BACT</name>
<evidence type="ECO:0000259" key="2">
    <source>
        <dbReference type="Pfam" id="PF02371"/>
    </source>
</evidence>
<evidence type="ECO:0000313" key="4">
    <source>
        <dbReference type="Proteomes" id="UP001431776"/>
    </source>
</evidence>
<dbReference type="GO" id="GO:0003677">
    <property type="term" value="F:DNA binding"/>
    <property type="evidence" value="ECO:0007669"/>
    <property type="project" value="InterPro"/>
</dbReference>
<feature type="domain" description="Transposase IS110-like N-terminal" evidence="1">
    <location>
        <begin position="4"/>
        <end position="146"/>
    </location>
</feature>
<dbReference type="PANTHER" id="PTHR33055:SF13">
    <property type="entry name" value="TRANSPOSASE"/>
    <property type="match status" value="1"/>
</dbReference>
<dbReference type="InterPro" id="IPR047650">
    <property type="entry name" value="Transpos_IS110"/>
</dbReference>
<accession>A0AAW6TTW0</accession>
<feature type="domain" description="Transposase IS116/IS110/IS902 C-terminal" evidence="2">
    <location>
        <begin position="212"/>
        <end position="295"/>
    </location>
</feature>
<dbReference type="InterPro" id="IPR002525">
    <property type="entry name" value="Transp_IS110-like_N"/>
</dbReference>